<dbReference type="HOGENOM" id="CLU_882470_0_0_12"/>
<dbReference type="Proteomes" id="UP000018680">
    <property type="component" value="Chromosome"/>
</dbReference>
<organism evidence="1 2">
    <name type="scientific">Salinispira pacifica</name>
    <dbReference type="NCBI Taxonomy" id="1307761"/>
    <lineage>
        <taxon>Bacteria</taxon>
        <taxon>Pseudomonadati</taxon>
        <taxon>Spirochaetota</taxon>
        <taxon>Spirochaetia</taxon>
        <taxon>Spirochaetales</taxon>
        <taxon>Spirochaetaceae</taxon>
        <taxon>Salinispira</taxon>
    </lineage>
</organism>
<dbReference type="EMBL" id="CP006939">
    <property type="protein sequence ID" value="AHC15250.1"/>
    <property type="molecule type" value="Genomic_DNA"/>
</dbReference>
<dbReference type="Pfam" id="PF13431">
    <property type="entry name" value="TPR_17"/>
    <property type="match status" value="1"/>
</dbReference>
<dbReference type="KEGG" id="slr:L21SP2_1877"/>
<dbReference type="Gene3D" id="1.25.40.10">
    <property type="entry name" value="Tetratricopeptide repeat domain"/>
    <property type="match status" value="1"/>
</dbReference>
<protein>
    <submittedName>
        <fullName evidence="1">Uncharacterized protein</fullName>
    </submittedName>
</protein>
<evidence type="ECO:0000313" key="1">
    <source>
        <dbReference type="EMBL" id="AHC15250.1"/>
    </source>
</evidence>
<sequence length="315" mass="36583">MPEVTTQVPDDLTTISKEYPAWLLRNWGRSAREDRRISDAFLLLNRSLEKDPNNPETLTELALTYFASNDVQQATFNLERALNNRARLSSKDLEFSILYELSDIYRNGNEYILDYERILRDIVAQDPAFTGSDEFSENLKKGIIDTLNEGTHRGYNSSLDRVVTLYRLEDSFSLKAHVELGVFYVHSGRYMEAQEHLIFAVLKMYTRLISQIRENDPVYAFEGSREFFQRIARRPSYLEYLQESGFDQALYYLGSASYGSNTGRSGVYRGIWNTVQQLPFDTVYKARASRQLENPALENILYGSRQYQNEVNNRN</sequence>
<keyword evidence="2" id="KW-1185">Reference proteome</keyword>
<reference evidence="1 2" key="1">
    <citation type="journal article" date="2015" name="Stand. Genomic Sci.">
        <title>Complete genome sequence and description of Salinispira pacifica gen. nov., sp. nov., a novel spirochaete isolated form a hypersaline microbial mat.</title>
        <authorList>
            <person name="Ben Hania W."/>
            <person name="Joseph M."/>
            <person name="Schumann P."/>
            <person name="Bunk B."/>
            <person name="Fiebig A."/>
            <person name="Sproer C."/>
            <person name="Klenk H.P."/>
            <person name="Fardeau M.L."/>
            <person name="Spring S."/>
        </authorList>
    </citation>
    <scope>NUCLEOTIDE SEQUENCE [LARGE SCALE GENOMIC DNA]</scope>
    <source>
        <strain evidence="1 2">L21-RPul-D2</strain>
    </source>
</reference>
<evidence type="ECO:0000313" key="2">
    <source>
        <dbReference type="Proteomes" id="UP000018680"/>
    </source>
</evidence>
<proteinExistence type="predicted"/>
<gene>
    <name evidence="1" type="ORF">L21SP2_1877</name>
</gene>
<name>V5WI04_9SPIO</name>
<dbReference type="AlphaFoldDB" id="V5WI04"/>
<dbReference type="eggNOG" id="ENOG502ZQ11">
    <property type="taxonomic scope" value="Bacteria"/>
</dbReference>
<dbReference type="InterPro" id="IPR011990">
    <property type="entry name" value="TPR-like_helical_dom_sf"/>
</dbReference>
<accession>V5WI04</accession>
<dbReference type="SUPFAM" id="SSF48452">
    <property type="entry name" value="TPR-like"/>
    <property type="match status" value="1"/>
</dbReference>
<dbReference type="STRING" id="1307761.L21SP2_1877"/>